<keyword evidence="3" id="KW-1185">Reference proteome</keyword>
<organism evidence="2 3">
    <name type="scientific">Aquatica leii</name>
    <dbReference type="NCBI Taxonomy" id="1421715"/>
    <lineage>
        <taxon>Eukaryota</taxon>
        <taxon>Metazoa</taxon>
        <taxon>Ecdysozoa</taxon>
        <taxon>Arthropoda</taxon>
        <taxon>Hexapoda</taxon>
        <taxon>Insecta</taxon>
        <taxon>Pterygota</taxon>
        <taxon>Neoptera</taxon>
        <taxon>Endopterygota</taxon>
        <taxon>Coleoptera</taxon>
        <taxon>Polyphaga</taxon>
        <taxon>Elateriformia</taxon>
        <taxon>Elateroidea</taxon>
        <taxon>Lampyridae</taxon>
        <taxon>Luciolinae</taxon>
        <taxon>Aquatica</taxon>
    </lineage>
</organism>
<feature type="region of interest" description="Disordered" evidence="1">
    <location>
        <begin position="1"/>
        <end position="31"/>
    </location>
</feature>
<dbReference type="AlphaFoldDB" id="A0AAN7PEQ2"/>
<accession>A0AAN7PEQ2</accession>
<sequence>MKKQNRTEKAKSKKETAPTTSNEDIPDSDDERSFSNWFRTADGIEFLKLFVILNSIVVFTTLAWPNVKESLNELYYIQHFKKYLNGQVENVKKDSPIEEPNVCTKGSKQLTSDRFLLSMKDTCTILEYNNEV</sequence>
<gene>
    <name evidence="2" type="ORF">RN001_004580</name>
</gene>
<proteinExistence type="predicted"/>
<protein>
    <submittedName>
        <fullName evidence="2">Uncharacterized protein</fullName>
    </submittedName>
</protein>
<name>A0AAN7PEQ2_9COLE</name>
<evidence type="ECO:0000313" key="3">
    <source>
        <dbReference type="Proteomes" id="UP001353858"/>
    </source>
</evidence>
<reference evidence="3" key="1">
    <citation type="submission" date="2023-01" db="EMBL/GenBank/DDBJ databases">
        <title>Key to firefly adult light organ development and bioluminescence: homeobox transcription factors regulate luciferase expression and transportation to peroxisome.</title>
        <authorList>
            <person name="Fu X."/>
        </authorList>
    </citation>
    <scope>NUCLEOTIDE SEQUENCE [LARGE SCALE GENOMIC DNA]</scope>
</reference>
<dbReference type="EMBL" id="JARPUR010000002">
    <property type="protein sequence ID" value="KAK4881261.1"/>
    <property type="molecule type" value="Genomic_DNA"/>
</dbReference>
<evidence type="ECO:0000313" key="2">
    <source>
        <dbReference type="EMBL" id="KAK4881261.1"/>
    </source>
</evidence>
<feature type="compositionally biased region" description="Basic and acidic residues" evidence="1">
    <location>
        <begin position="1"/>
        <end position="16"/>
    </location>
</feature>
<dbReference type="Proteomes" id="UP001353858">
    <property type="component" value="Unassembled WGS sequence"/>
</dbReference>
<evidence type="ECO:0000256" key="1">
    <source>
        <dbReference type="SAM" id="MobiDB-lite"/>
    </source>
</evidence>
<comment type="caution">
    <text evidence="2">The sequence shown here is derived from an EMBL/GenBank/DDBJ whole genome shotgun (WGS) entry which is preliminary data.</text>
</comment>